<dbReference type="OrthoDB" id="9180424at2"/>
<keyword evidence="3" id="KW-0812">Transmembrane</keyword>
<dbReference type="InterPro" id="IPR057840">
    <property type="entry name" value="FimV_N"/>
</dbReference>
<feature type="chain" id="PRO_5019771961" description="FimV N-terminal domain-containing protein" evidence="4">
    <location>
        <begin position="21"/>
        <end position="289"/>
    </location>
</feature>
<keyword evidence="7" id="KW-1185">Reference proteome</keyword>
<dbReference type="AlphaFoldDB" id="A0A495VM56"/>
<dbReference type="EMBL" id="RBXP01000018">
    <property type="protein sequence ID" value="RKT50342.1"/>
    <property type="molecule type" value="Genomic_DNA"/>
</dbReference>
<keyword evidence="3" id="KW-0472">Membrane</keyword>
<feature type="transmembrane region" description="Helical" evidence="3">
    <location>
        <begin position="257"/>
        <end position="279"/>
    </location>
</feature>
<dbReference type="Pfam" id="PF25800">
    <property type="entry name" value="FimV_N"/>
    <property type="match status" value="1"/>
</dbReference>
<evidence type="ECO:0000256" key="3">
    <source>
        <dbReference type="SAM" id="Phobius"/>
    </source>
</evidence>
<dbReference type="Proteomes" id="UP000270626">
    <property type="component" value="Unassembled WGS sequence"/>
</dbReference>
<feature type="region of interest" description="Disordered" evidence="2">
    <location>
        <begin position="124"/>
        <end position="169"/>
    </location>
</feature>
<name>A0A495VM56_9RHOO</name>
<accession>A0A495VM56</accession>
<keyword evidence="3" id="KW-1133">Transmembrane helix</keyword>
<protein>
    <recommendedName>
        <fullName evidence="5">FimV N-terminal domain-containing protein</fullName>
    </recommendedName>
</protein>
<feature type="coiled-coil region" evidence="1">
    <location>
        <begin position="190"/>
        <end position="237"/>
    </location>
</feature>
<reference evidence="6 7" key="1">
    <citation type="submission" date="2018-10" db="EMBL/GenBank/DDBJ databases">
        <title>Genomic Encyclopedia of Type Strains, Phase IV (KMG-IV): sequencing the most valuable type-strain genomes for metagenomic binning, comparative biology and taxonomic classification.</title>
        <authorList>
            <person name="Goeker M."/>
        </authorList>
    </citation>
    <scope>NUCLEOTIDE SEQUENCE [LARGE SCALE GENOMIC DNA]</scope>
    <source>
        <strain evidence="6 7">DSM 23841</strain>
    </source>
</reference>
<comment type="caution">
    <text evidence="6">The sequence shown here is derived from an EMBL/GenBank/DDBJ whole genome shotgun (WGS) entry which is preliminary data.</text>
</comment>
<evidence type="ECO:0000256" key="2">
    <source>
        <dbReference type="SAM" id="MobiDB-lite"/>
    </source>
</evidence>
<feature type="domain" description="FimV N-terminal" evidence="5">
    <location>
        <begin position="21"/>
        <end position="116"/>
    </location>
</feature>
<evidence type="ECO:0000313" key="6">
    <source>
        <dbReference type="EMBL" id="RKT50342.1"/>
    </source>
</evidence>
<evidence type="ECO:0000256" key="4">
    <source>
        <dbReference type="SAM" id="SignalP"/>
    </source>
</evidence>
<dbReference type="RefSeq" id="WP_121459177.1">
    <property type="nucleotide sequence ID" value="NZ_RBXP01000018.1"/>
</dbReference>
<feature type="signal peptide" evidence="4">
    <location>
        <begin position="1"/>
        <end position="20"/>
    </location>
</feature>
<sequence length="289" mass="31555">MKPSLPLLLCLLLSPLPARAAGLGELSMLSRIGEPLRAEITLLASGDEKLAAPCFSLERIGNAELPVITKARIQLLRQGKRHYLSLTTTTPLHEPLATLRLRAGCGAELVRDYALMPLPPDSRIEHAALAPSDSQPSREPRPTTRRESVQPQKPASQLARSPAKAPPARGDRLLLSTSLSFAEPLPPALSDETEARLLRMETSLARLNESLQKLDGALALRQEAQTLRQELQIAQAIQEAPAAGPLATRETAIWRQWLELIFGTLLGGVLSAVGLQWLSQRVRPGYRDR</sequence>
<proteinExistence type="predicted"/>
<keyword evidence="1" id="KW-0175">Coiled coil</keyword>
<organism evidence="6 7">
    <name type="scientific">Azonexus fungiphilus</name>
    <dbReference type="NCBI Taxonomy" id="146940"/>
    <lineage>
        <taxon>Bacteria</taxon>
        <taxon>Pseudomonadati</taxon>
        <taxon>Pseudomonadota</taxon>
        <taxon>Betaproteobacteria</taxon>
        <taxon>Rhodocyclales</taxon>
        <taxon>Azonexaceae</taxon>
        <taxon>Azonexus</taxon>
    </lineage>
</organism>
<evidence type="ECO:0000259" key="5">
    <source>
        <dbReference type="Pfam" id="PF25800"/>
    </source>
</evidence>
<keyword evidence="4" id="KW-0732">Signal</keyword>
<evidence type="ECO:0000256" key="1">
    <source>
        <dbReference type="SAM" id="Coils"/>
    </source>
</evidence>
<feature type="compositionally biased region" description="Basic and acidic residues" evidence="2">
    <location>
        <begin position="136"/>
        <end position="148"/>
    </location>
</feature>
<evidence type="ECO:0000313" key="7">
    <source>
        <dbReference type="Proteomes" id="UP000270626"/>
    </source>
</evidence>
<gene>
    <name evidence="6" type="ORF">DFR40_2898</name>
</gene>
<feature type="compositionally biased region" description="Polar residues" evidence="2">
    <location>
        <begin position="149"/>
        <end position="159"/>
    </location>
</feature>